<dbReference type="AlphaFoldDB" id="A0A090MUR0"/>
<dbReference type="STRING" id="1035.BN961_03541"/>
<gene>
    <name evidence="1" type="ORF">BN961_03541</name>
</gene>
<dbReference type="RefSeq" id="WP_009338524.1">
    <property type="nucleotide sequence ID" value="NZ_CCAZ020000002.1"/>
</dbReference>
<accession>A0A090MUR0</accession>
<protein>
    <submittedName>
        <fullName evidence="1">Uncharacterized protein</fullName>
    </submittedName>
</protein>
<reference evidence="1 2" key="1">
    <citation type="journal article" date="2014" name="Genome Announc.">
        <title>Genome Sequence of Afipia felis Strain 76713, Isolated in Hospital Water Using an Amoeba Co-Culture Procedure.</title>
        <authorList>
            <person name="Benamar S."/>
            <person name="La Scola B."/>
            <person name="Croce O."/>
        </authorList>
    </citation>
    <scope>NUCLEOTIDE SEQUENCE [LARGE SCALE GENOMIC DNA]</scope>
    <source>
        <strain evidence="1 2">76713</strain>
    </source>
</reference>
<dbReference type="Proteomes" id="UP000035762">
    <property type="component" value="Unassembled WGS sequence"/>
</dbReference>
<organism evidence="1 2">
    <name type="scientific">Afipia felis</name>
    <name type="common">Cat scratch disease bacillus</name>
    <dbReference type="NCBI Taxonomy" id="1035"/>
    <lineage>
        <taxon>Bacteria</taxon>
        <taxon>Pseudomonadati</taxon>
        <taxon>Pseudomonadota</taxon>
        <taxon>Alphaproteobacteria</taxon>
        <taxon>Hyphomicrobiales</taxon>
        <taxon>Nitrobacteraceae</taxon>
        <taxon>Afipia</taxon>
    </lineage>
</organism>
<name>A0A090MUR0_AFIFE</name>
<keyword evidence="2" id="KW-1185">Reference proteome</keyword>
<evidence type="ECO:0000313" key="1">
    <source>
        <dbReference type="EMBL" id="CEG10107.1"/>
    </source>
</evidence>
<evidence type="ECO:0000313" key="2">
    <source>
        <dbReference type="Proteomes" id="UP000035762"/>
    </source>
</evidence>
<comment type="caution">
    <text evidence="1">The sequence shown here is derived from an EMBL/GenBank/DDBJ whole genome shotgun (WGS) entry which is preliminary data.</text>
</comment>
<sequence>MPGPKMAAKVTISIAEALEIVPEHELKADPGVKKAAFLCCIAAPGLA</sequence>
<proteinExistence type="predicted"/>
<dbReference type="EMBL" id="CCAZ020000002">
    <property type="protein sequence ID" value="CEG10107.1"/>
    <property type="molecule type" value="Genomic_DNA"/>
</dbReference>